<dbReference type="InterPro" id="IPR038765">
    <property type="entry name" value="Papain-like_cys_pep_sf"/>
</dbReference>
<evidence type="ECO:0000256" key="2">
    <source>
        <dbReference type="ARBA" id="ARBA00022670"/>
    </source>
</evidence>
<feature type="domain" description="Ubiquitin-like protease family profile" evidence="6">
    <location>
        <begin position="255"/>
        <end position="372"/>
    </location>
</feature>
<accession>A0A6B9VDG7</accession>
<evidence type="ECO:0000256" key="5">
    <source>
        <dbReference type="SAM" id="MobiDB-lite"/>
    </source>
</evidence>
<keyword evidence="4" id="KW-0788">Thiol protease</keyword>
<dbReference type="AlphaFoldDB" id="A0A6B9VDG7"/>
<evidence type="ECO:0000256" key="4">
    <source>
        <dbReference type="ARBA" id="ARBA00022807"/>
    </source>
</evidence>
<protein>
    <recommendedName>
        <fullName evidence="6">Ubiquitin-like protease family profile domain-containing protein</fullName>
    </recommendedName>
</protein>
<proteinExistence type="inferred from homology"/>
<dbReference type="GO" id="GO:0006508">
    <property type="term" value="P:proteolysis"/>
    <property type="evidence" value="ECO:0007669"/>
    <property type="project" value="UniProtKB-KW"/>
</dbReference>
<feature type="region of interest" description="Disordered" evidence="5">
    <location>
        <begin position="388"/>
        <end position="441"/>
    </location>
</feature>
<sequence length="457" mass="52186">MATESYRMEFKRYFLLVWFDKAVEKYKLKGNKTCEGCMFVMLGHLLTRQGEGEDIKGRSPQAASRKPGKKAPQKRGRKDSVPPRGSSVSGKSKQVASERRPSGRTTAPHPIRRSSQCAEGAKTSPRPTEQEDFTGHDSDGIEVYPMYSYKGRSWHPMKEGNIYHWSERTSAHCYPSAGSTATSFSGCVQPLMTHNHCDLGMTFTVFLQEETVLQKRNLDSFREVPTVSYVGLGPHFSDDSRFFDKIAASMQKWWFAPVCIDRHWWLYTFEIAQKRLWVLDSMYSGEHNNERLKIHAYAGRIIEDMAKVSMPAYEPMEKAYLVSIPASQNNITGRCDCGVFVIKFMQFWSLEKPLQLWDKDVVQEFWKEIILDIVMSPHNSQIGKALQALDSDPVRRNQPRKKTKAVRSPFTAPSTKSMLQRAGLPTRKPNKGEDNGRRHMPRFISCEPDKSCFTAGL</sequence>
<organism evidence="7 8">
    <name type="scientific">Arachis hypogaea</name>
    <name type="common">Peanut</name>
    <dbReference type="NCBI Taxonomy" id="3818"/>
    <lineage>
        <taxon>Eukaryota</taxon>
        <taxon>Viridiplantae</taxon>
        <taxon>Streptophyta</taxon>
        <taxon>Embryophyta</taxon>
        <taxon>Tracheophyta</taxon>
        <taxon>Spermatophyta</taxon>
        <taxon>Magnoliopsida</taxon>
        <taxon>eudicotyledons</taxon>
        <taxon>Gunneridae</taxon>
        <taxon>Pentapetalae</taxon>
        <taxon>rosids</taxon>
        <taxon>fabids</taxon>
        <taxon>Fabales</taxon>
        <taxon>Fabaceae</taxon>
        <taxon>Papilionoideae</taxon>
        <taxon>50 kb inversion clade</taxon>
        <taxon>dalbergioids sensu lato</taxon>
        <taxon>Dalbergieae</taxon>
        <taxon>Pterocarpus clade</taxon>
        <taxon>Arachis</taxon>
    </lineage>
</organism>
<comment type="similarity">
    <text evidence="1">Belongs to the peptidase C48 family.</text>
</comment>
<dbReference type="GO" id="GO:0016926">
    <property type="term" value="P:protein desumoylation"/>
    <property type="evidence" value="ECO:0007669"/>
    <property type="project" value="TreeGrafter"/>
</dbReference>
<dbReference type="InterPro" id="IPR003653">
    <property type="entry name" value="Peptidase_C48_C"/>
</dbReference>
<dbReference type="PANTHER" id="PTHR12606">
    <property type="entry name" value="SENTRIN/SUMO-SPECIFIC PROTEASE"/>
    <property type="match status" value="1"/>
</dbReference>
<evidence type="ECO:0000259" key="6">
    <source>
        <dbReference type="Pfam" id="PF02902"/>
    </source>
</evidence>
<gene>
    <name evidence="7" type="ORF">DS421_19g670160</name>
</gene>
<feature type="compositionally biased region" description="Basic residues" evidence="5">
    <location>
        <begin position="66"/>
        <end position="77"/>
    </location>
</feature>
<dbReference type="GO" id="GO:0005634">
    <property type="term" value="C:nucleus"/>
    <property type="evidence" value="ECO:0007669"/>
    <property type="project" value="TreeGrafter"/>
</dbReference>
<dbReference type="Gene3D" id="3.40.395.10">
    <property type="entry name" value="Adenoviral Proteinase, Chain A"/>
    <property type="match status" value="1"/>
</dbReference>
<dbReference type="SUPFAM" id="SSF54001">
    <property type="entry name" value="Cysteine proteinases"/>
    <property type="match status" value="1"/>
</dbReference>
<evidence type="ECO:0000256" key="1">
    <source>
        <dbReference type="ARBA" id="ARBA00005234"/>
    </source>
</evidence>
<dbReference type="EMBL" id="CP031001">
    <property type="protein sequence ID" value="QHN79453.1"/>
    <property type="molecule type" value="Genomic_DNA"/>
</dbReference>
<reference evidence="7 8" key="1">
    <citation type="submission" date="2020-01" db="EMBL/GenBank/DDBJ databases">
        <title>Genome sequence of Arachis hypogaea, cultivar Shitouqi.</title>
        <authorList>
            <person name="Zhuang W."/>
            <person name="Chen H."/>
            <person name="Varshney R."/>
            <person name="Wang D."/>
            <person name="Ming R."/>
        </authorList>
    </citation>
    <scope>NUCLEOTIDE SEQUENCE [LARGE SCALE GENOMIC DNA]</scope>
    <source>
        <tissue evidence="7">Young leaf</tissue>
    </source>
</reference>
<dbReference type="Pfam" id="PF02902">
    <property type="entry name" value="Peptidase_C48"/>
    <property type="match status" value="1"/>
</dbReference>
<feature type="compositionally biased region" description="Polar residues" evidence="5">
    <location>
        <begin position="86"/>
        <end position="95"/>
    </location>
</feature>
<dbReference type="Proteomes" id="UP000464620">
    <property type="component" value="Chromosome B09"/>
</dbReference>
<name>A0A6B9VDG7_ARAHY</name>
<keyword evidence="3" id="KW-0378">Hydrolase</keyword>
<feature type="region of interest" description="Disordered" evidence="5">
    <location>
        <begin position="52"/>
        <end position="139"/>
    </location>
</feature>
<dbReference type="GO" id="GO:0016929">
    <property type="term" value="F:deSUMOylase activity"/>
    <property type="evidence" value="ECO:0007669"/>
    <property type="project" value="TreeGrafter"/>
</dbReference>
<evidence type="ECO:0000313" key="8">
    <source>
        <dbReference type="Proteomes" id="UP000464620"/>
    </source>
</evidence>
<evidence type="ECO:0000313" key="7">
    <source>
        <dbReference type="EMBL" id="QHN79453.1"/>
    </source>
</evidence>
<dbReference type="PANTHER" id="PTHR12606:SF1">
    <property type="entry name" value="UBIQUITIN-LIKE-SPECIFIC PROTEASE 1A"/>
    <property type="match status" value="1"/>
</dbReference>
<keyword evidence="2" id="KW-0645">Protease</keyword>
<evidence type="ECO:0000256" key="3">
    <source>
        <dbReference type="ARBA" id="ARBA00022801"/>
    </source>
</evidence>